<evidence type="ECO:0000259" key="4">
    <source>
        <dbReference type="Pfam" id="PF17954"/>
    </source>
</evidence>
<dbReference type="Gene3D" id="2.60.120.10">
    <property type="entry name" value="Jelly Rolls"/>
    <property type="match status" value="2"/>
</dbReference>
<dbReference type="Pfam" id="PF02678">
    <property type="entry name" value="Pirin"/>
    <property type="match status" value="1"/>
</dbReference>
<dbReference type="Pfam" id="PF17954">
    <property type="entry name" value="Pirin_C_2"/>
    <property type="match status" value="1"/>
</dbReference>
<feature type="domain" description="Quercetin 2,3-dioxygenase C-terminal cupin" evidence="4">
    <location>
        <begin position="149"/>
        <end position="223"/>
    </location>
</feature>
<dbReference type="RefSeq" id="WP_114070253.1">
    <property type="nucleotide sequence ID" value="NZ_CP030850.1"/>
</dbReference>
<keyword evidence="6" id="KW-1185">Reference proteome</keyword>
<protein>
    <submittedName>
        <fullName evidence="5">Pirin</fullName>
    </submittedName>
</protein>
<name>A0A344TS89_9BACT</name>
<dbReference type="OrthoDB" id="321327at2"/>
<dbReference type="InterPro" id="IPR014710">
    <property type="entry name" value="RmlC-like_jellyroll"/>
</dbReference>
<evidence type="ECO:0000256" key="1">
    <source>
        <dbReference type="ARBA" id="ARBA00008416"/>
    </source>
</evidence>
<dbReference type="InterPro" id="IPR011051">
    <property type="entry name" value="RmlC_Cupin_sf"/>
</dbReference>
<dbReference type="InterPro" id="IPR003829">
    <property type="entry name" value="Pirin_N_dom"/>
</dbReference>
<sequence length="234" mass="26438">MTQIEATIFLAEQRGCSQTDWFRSFHGFNFGAYHSEHRQPFGRLKVFNDDTLAAQKSLKMQIDENTEVILLPLVGAIEYRNSLGGAGFVEAGQVQIFSATQGMEYEIANPYPDELVNFIQIWLMGNEQEFTPSLIQKSFDFQQKNQLHLILSTQTKAYIGQFGGREEGVYEVQHPDTHGIFVFVIEGAFEVQNRLLHPRDGLALQGLDTVEFEALSNDAILLLLEISLEPYVAS</sequence>
<dbReference type="KEGG" id="run:DR864_12335"/>
<dbReference type="EMBL" id="CP030850">
    <property type="protein sequence ID" value="AXE21510.1"/>
    <property type="molecule type" value="Genomic_DNA"/>
</dbReference>
<accession>A0A344TS89</accession>
<reference evidence="5 6" key="1">
    <citation type="submission" date="2018-07" db="EMBL/GenBank/DDBJ databases">
        <title>Genome sequencing of Runella.</title>
        <authorList>
            <person name="Baek M.-G."/>
            <person name="Yi H."/>
        </authorList>
    </citation>
    <scope>NUCLEOTIDE SEQUENCE [LARGE SCALE GENOMIC DNA]</scope>
    <source>
        <strain evidence="5 6">HYN0085</strain>
    </source>
</reference>
<evidence type="ECO:0000313" key="6">
    <source>
        <dbReference type="Proteomes" id="UP000251993"/>
    </source>
</evidence>
<dbReference type="Proteomes" id="UP000251993">
    <property type="component" value="Chromosome"/>
</dbReference>
<evidence type="ECO:0000256" key="2">
    <source>
        <dbReference type="RuleBase" id="RU003457"/>
    </source>
</evidence>
<proteinExistence type="inferred from homology"/>
<dbReference type="SUPFAM" id="SSF51182">
    <property type="entry name" value="RmlC-like cupins"/>
    <property type="match status" value="1"/>
</dbReference>
<dbReference type="InterPro" id="IPR012093">
    <property type="entry name" value="Pirin"/>
</dbReference>
<gene>
    <name evidence="5" type="ORF">DR864_12335</name>
</gene>
<evidence type="ECO:0000259" key="3">
    <source>
        <dbReference type="Pfam" id="PF02678"/>
    </source>
</evidence>
<dbReference type="AlphaFoldDB" id="A0A344TS89"/>
<feature type="domain" description="Pirin N-terminal" evidence="3">
    <location>
        <begin position="13"/>
        <end position="123"/>
    </location>
</feature>
<dbReference type="InterPro" id="IPR041602">
    <property type="entry name" value="Quercetinase_C"/>
</dbReference>
<dbReference type="PANTHER" id="PTHR43212">
    <property type="entry name" value="QUERCETIN 2,3-DIOXYGENASE"/>
    <property type="match status" value="1"/>
</dbReference>
<organism evidence="5 6">
    <name type="scientific">Runella rosea</name>
    <dbReference type="NCBI Taxonomy" id="2259595"/>
    <lineage>
        <taxon>Bacteria</taxon>
        <taxon>Pseudomonadati</taxon>
        <taxon>Bacteroidota</taxon>
        <taxon>Cytophagia</taxon>
        <taxon>Cytophagales</taxon>
        <taxon>Spirosomataceae</taxon>
        <taxon>Runella</taxon>
    </lineage>
</organism>
<evidence type="ECO:0000313" key="5">
    <source>
        <dbReference type="EMBL" id="AXE21510.1"/>
    </source>
</evidence>
<comment type="similarity">
    <text evidence="1 2">Belongs to the pirin family.</text>
</comment>
<dbReference type="PANTHER" id="PTHR43212:SF3">
    <property type="entry name" value="QUERCETIN 2,3-DIOXYGENASE"/>
    <property type="match status" value="1"/>
</dbReference>